<evidence type="ECO:0000256" key="1">
    <source>
        <dbReference type="ARBA" id="ARBA00006141"/>
    </source>
</evidence>
<dbReference type="EnsemblProtists" id="EOD39216">
    <property type="protein sequence ID" value="EOD39216"/>
    <property type="gene ID" value="EMIHUDRAFT_69971"/>
</dbReference>
<dbReference type="PaxDb" id="2903-EOD12348"/>
<dbReference type="KEGG" id="ehx:EMIHUDRAFT_69971"/>
<dbReference type="AlphaFoldDB" id="A0A0D3KTY1"/>
<dbReference type="PANTHER" id="PTHR18860">
    <property type="entry name" value="14-3-3 PROTEIN"/>
    <property type="match status" value="1"/>
</dbReference>
<dbReference type="Proteomes" id="UP000013827">
    <property type="component" value="Unassembled WGS sequence"/>
</dbReference>
<dbReference type="GeneID" id="17258533"/>
<dbReference type="SMART" id="SM00101">
    <property type="entry name" value="14_3_3"/>
    <property type="match status" value="1"/>
</dbReference>
<dbReference type="PRINTS" id="PR00305">
    <property type="entry name" value="1433ZETA"/>
</dbReference>
<sequence length="269" mass="29768">MLSVEKNVYMARLAEQAERYEEMCAHMKEVALEMEPLGIDERNLLAVAFKNVTGARRSALRTIVGIEQRERELLHAGDRGAARRLRHAEAYRRRVEAELDEVSGVVLGLIDSRLVPSNPGLRTQQEQEDAEAQVFYQKMRADYHRYKAEAGSAEEHAALAEASYRAASKVAQTGLAPTHPVRLGLALNYAVFLYEVPQHSTEACERAKQAIDDAIAELDCAASLDAASYRDSTLIMQRLRDNLVLWGREGGAGARAEGATLHLARGPLT</sequence>
<dbReference type="SUPFAM" id="SSF48445">
    <property type="entry name" value="14-3-3 protein"/>
    <property type="match status" value="1"/>
</dbReference>
<name>A0A0D3KTY1_EMIH1</name>
<dbReference type="OMA" id="DSTQCES"/>
<dbReference type="PIRSF" id="PIRSF000868">
    <property type="entry name" value="14-3-3"/>
    <property type="match status" value="1"/>
</dbReference>
<dbReference type="STRING" id="2903.R1FU46"/>
<reference evidence="4" key="2">
    <citation type="submission" date="2024-10" db="UniProtKB">
        <authorList>
            <consortium name="EnsemblProtists"/>
        </authorList>
    </citation>
    <scope>IDENTIFICATION</scope>
</reference>
<proteinExistence type="inferred from homology"/>
<dbReference type="RefSeq" id="XP_005791645.1">
    <property type="nucleotide sequence ID" value="XM_005791588.1"/>
</dbReference>
<evidence type="ECO:0000313" key="5">
    <source>
        <dbReference type="Proteomes" id="UP000013827"/>
    </source>
</evidence>
<feature type="site" description="Interaction with phosphoserine on interacting protein" evidence="2">
    <location>
        <position position="145"/>
    </location>
</feature>
<protein>
    <recommendedName>
        <fullName evidence="3">14-3-3 domain-containing protein</fullName>
    </recommendedName>
</protein>
<comment type="similarity">
    <text evidence="1">Belongs to the 14-3-3 family.</text>
</comment>
<dbReference type="RefSeq" id="XP_005764777.1">
    <property type="nucleotide sequence ID" value="XM_005764720.1"/>
</dbReference>
<dbReference type="Pfam" id="PF00244">
    <property type="entry name" value="14-3-3"/>
    <property type="match status" value="1"/>
</dbReference>
<dbReference type="InterPro" id="IPR023410">
    <property type="entry name" value="14-3-3_domain"/>
</dbReference>
<dbReference type="KEGG" id="ehx:EMIHUDRAFT_67107"/>
<feature type="site" description="Interaction with phosphoserine on interacting protein" evidence="2">
    <location>
        <position position="57"/>
    </location>
</feature>
<dbReference type="InterPro" id="IPR036815">
    <property type="entry name" value="14-3-3_dom_sf"/>
</dbReference>
<evidence type="ECO:0000259" key="3">
    <source>
        <dbReference type="SMART" id="SM00101"/>
    </source>
</evidence>
<keyword evidence="5" id="KW-1185">Reference proteome</keyword>
<reference evidence="5" key="1">
    <citation type="journal article" date="2013" name="Nature">
        <title>Pan genome of the phytoplankton Emiliania underpins its global distribution.</title>
        <authorList>
            <person name="Read B.A."/>
            <person name="Kegel J."/>
            <person name="Klute M.J."/>
            <person name="Kuo A."/>
            <person name="Lefebvre S.C."/>
            <person name="Maumus F."/>
            <person name="Mayer C."/>
            <person name="Miller J."/>
            <person name="Monier A."/>
            <person name="Salamov A."/>
            <person name="Young J."/>
            <person name="Aguilar M."/>
            <person name="Claverie J.M."/>
            <person name="Frickenhaus S."/>
            <person name="Gonzalez K."/>
            <person name="Herman E.K."/>
            <person name="Lin Y.C."/>
            <person name="Napier J."/>
            <person name="Ogata H."/>
            <person name="Sarno A.F."/>
            <person name="Shmutz J."/>
            <person name="Schroeder D."/>
            <person name="de Vargas C."/>
            <person name="Verret F."/>
            <person name="von Dassow P."/>
            <person name="Valentin K."/>
            <person name="Van de Peer Y."/>
            <person name="Wheeler G."/>
            <person name="Dacks J.B."/>
            <person name="Delwiche C.F."/>
            <person name="Dyhrman S.T."/>
            <person name="Glockner G."/>
            <person name="John U."/>
            <person name="Richards T."/>
            <person name="Worden A.Z."/>
            <person name="Zhang X."/>
            <person name="Grigoriev I.V."/>
            <person name="Allen A.E."/>
            <person name="Bidle K."/>
            <person name="Borodovsky M."/>
            <person name="Bowler C."/>
            <person name="Brownlee C."/>
            <person name="Cock J.M."/>
            <person name="Elias M."/>
            <person name="Gladyshev V.N."/>
            <person name="Groth M."/>
            <person name="Guda C."/>
            <person name="Hadaegh A."/>
            <person name="Iglesias-Rodriguez M.D."/>
            <person name="Jenkins J."/>
            <person name="Jones B.M."/>
            <person name="Lawson T."/>
            <person name="Leese F."/>
            <person name="Lindquist E."/>
            <person name="Lobanov A."/>
            <person name="Lomsadze A."/>
            <person name="Malik S.B."/>
            <person name="Marsh M.E."/>
            <person name="Mackinder L."/>
            <person name="Mock T."/>
            <person name="Mueller-Roeber B."/>
            <person name="Pagarete A."/>
            <person name="Parker M."/>
            <person name="Probert I."/>
            <person name="Quesneville H."/>
            <person name="Raines C."/>
            <person name="Rensing S.A."/>
            <person name="Riano-Pachon D.M."/>
            <person name="Richier S."/>
            <person name="Rokitta S."/>
            <person name="Shiraiwa Y."/>
            <person name="Soanes D.M."/>
            <person name="van der Giezen M."/>
            <person name="Wahlund T.M."/>
            <person name="Williams B."/>
            <person name="Wilson W."/>
            <person name="Wolfe G."/>
            <person name="Wurch L.L."/>
        </authorList>
    </citation>
    <scope>NUCLEOTIDE SEQUENCE</scope>
</reference>
<accession>A0A0D3KTY1</accession>
<feature type="domain" description="14-3-3" evidence="3">
    <location>
        <begin position="5"/>
        <end position="260"/>
    </location>
</feature>
<dbReference type="eggNOG" id="KOG0841">
    <property type="taxonomic scope" value="Eukaryota"/>
</dbReference>
<evidence type="ECO:0000313" key="4">
    <source>
        <dbReference type="EnsemblProtists" id="EOD39216"/>
    </source>
</evidence>
<dbReference type="InterPro" id="IPR000308">
    <property type="entry name" value="14-3-3"/>
</dbReference>
<dbReference type="Gene3D" id="1.20.190.20">
    <property type="entry name" value="14-3-3 domain"/>
    <property type="match status" value="1"/>
</dbReference>
<dbReference type="EnsemblProtists" id="EOD12348">
    <property type="protein sequence ID" value="EOD12348"/>
    <property type="gene ID" value="EMIHUDRAFT_67107"/>
</dbReference>
<dbReference type="GeneID" id="17284486"/>
<dbReference type="CDD" id="cd08774">
    <property type="entry name" value="14-3-3"/>
    <property type="match status" value="1"/>
</dbReference>
<organism evidence="4 5">
    <name type="scientific">Emiliania huxleyi (strain CCMP1516)</name>
    <dbReference type="NCBI Taxonomy" id="280463"/>
    <lineage>
        <taxon>Eukaryota</taxon>
        <taxon>Haptista</taxon>
        <taxon>Haptophyta</taxon>
        <taxon>Prymnesiophyceae</taxon>
        <taxon>Isochrysidales</taxon>
        <taxon>Noelaerhabdaceae</taxon>
        <taxon>Emiliania</taxon>
    </lineage>
</organism>
<evidence type="ECO:0000256" key="2">
    <source>
        <dbReference type="PIRSR" id="PIRSR000868-1"/>
    </source>
</evidence>
<dbReference type="HOGENOM" id="CLU_058290_0_0_1"/>